<reference evidence="1" key="1">
    <citation type="submission" date="2017-12" db="EMBL/GenBank/DDBJ databases">
        <title>Sequencing the genomes of 1000 Actinobacteria strains.</title>
        <authorList>
            <person name="Klenk H.-P."/>
        </authorList>
    </citation>
    <scope>NUCLEOTIDE SEQUENCE [LARGE SCALE GENOMIC DNA]</scope>
    <source>
        <strain evidence="1">DSM 44228</strain>
    </source>
</reference>
<evidence type="ECO:0008006" key="3">
    <source>
        <dbReference type="Google" id="ProtNLM"/>
    </source>
</evidence>
<organism evidence="1 2">
    <name type="scientific">Saccharopolyspora spinosa</name>
    <dbReference type="NCBI Taxonomy" id="60894"/>
    <lineage>
        <taxon>Bacteria</taxon>
        <taxon>Bacillati</taxon>
        <taxon>Actinomycetota</taxon>
        <taxon>Actinomycetes</taxon>
        <taxon>Pseudonocardiales</taxon>
        <taxon>Pseudonocardiaceae</taxon>
        <taxon>Saccharopolyspora</taxon>
    </lineage>
</organism>
<dbReference type="OrthoDB" id="4553135at2"/>
<accession>A0A2N3Y8Z3</accession>
<dbReference type="Proteomes" id="UP000233786">
    <property type="component" value="Unassembled WGS sequence"/>
</dbReference>
<evidence type="ECO:0000313" key="1">
    <source>
        <dbReference type="EMBL" id="PKW19382.1"/>
    </source>
</evidence>
<dbReference type="AlphaFoldDB" id="A0A2N3Y8Z3"/>
<dbReference type="STRING" id="994479.GCA_000194155_00613"/>
<sequence>MSPLRGEIWDTNRPHLTQVLVVSGGMYNALPDVPQVLVVPVVQDDFPGGWSVAVGEGSFAVVDRISPFRKAWLTKQKRRVDTGALTDVNNALFKILATE</sequence>
<keyword evidence="2" id="KW-1185">Reference proteome</keyword>
<name>A0A2N3Y8Z3_SACSN</name>
<dbReference type="EMBL" id="PJNB01000001">
    <property type="protein sequence ID" value="PKW19382.1"/>
    <property type="molecule type" value="Genomic_DNA"/>
</dbReference>
<protein>
    <recommendedName>
        <fullName evidence="3">mRNA interferase MazF</fullName>
    </recommendedName>
</protein>
<dbReference type="SUPFAM" id="SSF50118">
    <property type="entry name" value="Cell growth inhibitor/plasmid maintenance toxic component"/>
    <property type="match status" value="1"/>
</dbReference>
<dbReference type="RefSeq" id="WP_044572501.1">
    <property type="nucleotide sequence ID" value="NZ_CP061007.1"/>
</dbReference>
<gene>
    <name evidence="1" type="ORF">A8926_7549</name>
</gene>
<comment type="caution">
    <text evidence="1">The sequence shown here is derived from an EMBL/GenBank/DDBJ whole genome shotgun (WGS) entry which is preliminary data.</text>
</comment>
<proteinExistence type="predicted"/>
<evidence type="ECO:0000313" key="2">
    <source>
        <dbReference type="Proteomes" id="UP000233786"/>
    </source>
</evidence>